<sequence>MNQNKIDCHELIQHSHGLNGELNSEFVNYSCEYFDMTQTWNMRSCNQPLEMAGVGGGGGAQLPYISTAKSSNTVISRFESPASAFYAPERCMGFLEYDCQGGSNNSHSLSPEISKVNDLEFPFYQSPRENIFMDSANQPEPNFELCNSITLQGMVNAQLNSNKCCTSPQKFNKNPCGNFPITKFIPIEQQKLFIDGTSSLNRSSSFPIEGNQDHNTVAYGSYNLPVPQMNISSWNEKSTTILTGNGSTSSGNPASDGTIVTNKTRIRWTGDLHEKFVECVNRLGGAEKATPKAILKMMDSHGLTIFHVKSHLQKYRIARYMPEPAQGKSDKRIDMADVHHLDVKTGMQIRETLQLQLDAQRRLHEQLEIQRTLQLRIEEQGRQLKKMFDQQQKTNYNHMNATQNRDNDDIAISHKDVNVSISEES</sequence>
<keyword evidence="11" id="KW-1185">Reference proteome</keyword>
<name>A0A394BN31_LUPAN</name>
<dbReference type="EMBL" id="CM007376">
    <property type="protein sequence ID" value="OIV95440.1"/>
    <property type="molecule type" value="Genomic_DNA"/>
</dbReference>
<dbReference type="GO" id="GO:0005634">
    <property type="term" value="C:nucleus"/>
    <property type="evidence" value="ECO:0007669"/>
    <property type="project" value="UniProtKB-SubCell"/>
</dbReference>
<keyword evidence="6" id="KW-0539">Nucleus</keyword>
<dbReference type="NCBIfam" id="TIGR01557">
    <property type="entry name" value="myb_SHAQKYF"/>
    <property type="match status" value="1"/>
</dbReference>
<protein>
    <recommendedName>
        <fullName evidence="12">HTH myb-type domain-containing protein</fullName>
    </recommendedName>
</protein>
<comment type="subcellular location">
    <subcellularLocation>
        <location evidence="1">Nucleus</location>
    </subcellularLocation>
</comment>
<dbReference type="OrthoDB" id="551907at2759"/>
<dbReference type="SUPFAM" id="SSF46689">
    <property type="entry name" value="Homeodomain-like"/>
    <property type="match status" value="1"/>
</dbReference>
<dbReference type="Proteomes" id="UP000188354">
    <property type="component" value="Chromosome LG16"/>
</dbReference>
<dbReference type="AlphaFoldDB" id="A0A394BN31"/>
<evidence type="ECO:0000256" key="4">
    <source>
        <dbReference type="ARBA" id="ARBA00023054"/>
    </source>
</evidence>
<evidence type="ECO:0000256" key="1">
    <source>
        <dbReference type="ARBA" id="ARBA00004123"/>
    </source>
</evidence>
<dbReference type="Pfam" id="PF14379">
    <property type="entry name" value="Myb_CC_LHEQLE"/>
    <property type="match status" value="1"/>
</dbReference>
<keyword evidence="3" id="KW-0805">Transcription regulation</keyword>
<dbReference type="KEGG" id="lang:109329086"/>
<evidence type="ECO:0000259" key="8">
    <source>
        <dbReference type="Pfam" id="PF14379"/>
    </source>
</evidence>
<dbReference type="GO" id="GO:0003700">
    <property type="term" value="F:DNA-binding transcription factor activity"/>
    <property type="evidence" value="ECO:0007669"/>
    <property type="project" value="InterPro"/>
</dbReference>
<dbReference type="InterPro" id="IPR009057">
    <property type="entry name" value="Homeodomain-like_sf"/>
</dbReference>
<comment type="similarity">
    <text evidence="2">Belongs to the MYB-CC family.</text>
</comment>
<evidence type="ECO:0000256" key="6">
    <source>
        <dbReference type="ARBA" id="ARBA00023242"/>
    </source>
</evidence>
<dbReference type="InterPro" id="IPR001005">
    <property type="entry name" value="SANT/Myb"/>
</dbReference>
<feature type="domain" description="MYB-CC type transcription factor LHEQLE-containing" evidence="8">
    <location>
        <begin position="347"/>
        <end position="394"/>
    </location>
</feature>
<dbReference type="PANTHER" id="PTHR31499">
    <property type="entry name" value="MYB FAMILY TRANSCRIPTION FACTOR PHL11"/>
    <property type="match status" value="1"/>
</dbReference>
<proteinExistence type="inferred from homology"/>
<evidence type="ECO:0000256" key="2">
    <source>
        <dbReference type="ARBA" id="ARBA00006783"/>
    </source>
</evidence>
<dbReference type="KEGG" id="lang:109329085"/>
<dbReference type="STRING" id="3871.A0A394BN31"/>
<evidence type="ECO:0008006" key="12">
    <source>
        <dbReference type="Google" id="ProtNLM"/>
    </source>
</evidence>
<dbReference type="Gene3D" id="1.10.10.60">
    <property type="entry name" value="Homeodomain-like"/>
    <property type="match status" value="1"/>
</dbReference>
<evidence type="ECO:0000259" key="7">
    <source>
        <dbReference type="Pfam" id="PF00249"/>
    </source>
</evidence>
<dbReference type="InterPro" id="IPR046955">
    <property type="entry name" value="PHR1-like"/>
</dbReference>
<dbReference type="InterPro" id="IPR006447">
    <property type="entry name" value="Myb_dom_plants"/>
</dbReference>
<keyword evidence="5" id="KW-0804">Transcription</keyword>
<organism evidence="9 11">
    <name type="scientific">Lupinus angustifolius</name>
    <name type="common">Narrow-leaved blue lupine</name>
    <dbReference type="NCBI Taxonomy" id="3871"/>
    <lineage>
        <taxon>Eukaryota</taxon>
        <taxon>Viridiplantae</taxon>
        <taxon>Streptophyta</taxon>
        <taxon>Embryophyta</taxon>
        <taxon>Tracheophyta</taxon>
        <taxon>Spermatophyta</taxon>
        <taxon>Magnoliopsida</taxon>
        <taxon>eudicotyledons</taxon>
        <taxon>Gunneridae</taxon>
        <taxon>Pentapetalae</taxon>
        <taxon>rosids</taxon>
        <taxon>fabids</taxon>
        <taxon>Fabales</taxon>
        <taxon>Fabaceae</taxon>
        <taxon>Papilionoideae</taxon>
        <taxon>50 kb inversion clade</taxon>
        <taxon>genistoids sensu lato</taxon>
        <taxon>core genistoids</taxon>
        <taxon>Genisteae</taxon>
        <taxon>Lupinus</taxon>
    </lineage>
</organism>
<keyword evidence="4" id="KW-0175">Coiled coil</keyword>
<dbReference type="FunFam" id="1.10.10.60:FF:000002">
    <property type="entry name" value="Myb family transcription factor"/>
    <property type="match status" value="1"/>
</dbReference>
<dbReference type="Gramene" id="OIV95440">
    <property type="protein sequence ID" value="OIV95440"/>
    <property type="gene ID" value="TanjilG_06902"/>
</dbReference>
<evidence type="ECO:0000313" key="9">
    <source>
        <dbReference type="EMBL" id="OIV95440.1"/>
    </source>
</evidence>
<dbReference type="Gramene" id="OIV95441">
    <property type="protein sequence ID" value="OIV95441"/>
    <property type="gene ID" value="TanjilG_06903"/>
</dbReference>
<dbReference type="GO" id="GO:0003677">
    <property type="term" value="F:DNA binding"/>
    <property type="evidence" value="ECO:0007669"/>
    <property type="project" value="InterPro"/>
</dbReference>
<evidence type="ECO:0000313" key="10">
    <source>
        <dbReference type="EMBL" id="OIV95441.1"/>
    </source>
</evidence>
<evidence type="ECO:0000256" key="3">
    <source>
        <dbReference type="ARBA" id="ARBA00023015"/>
    </source>
</evidence>
<dbReference type="PANTHER" id="PTHR31499:SF85">
    <property type="entry name" value="TRANSCRIPTION FACTOR MYB-RELATED FAMILY"/>
    <property type="match status" value="1"/>
</dbReference>
<dbReference type="InterPro" id="IPR025756">
    <property type="entry name" value="Myb_CC_LHEQLE"/>
</dbReference>
<reference evidence="9 11" key="1">
    <citation type="journal article" date="2017" name="Plant Biotechnol. J.">
        <title>A comprehensive draft genome sequence for lupin (Lupinus angustifolius), an emerging health food: insights into plant-microbe interactions and legume evolution.</title>
        <authorList>
            <person name="Hane J.K."/>
            <person name="Ming Y."/>
            <person name="Kamphuis L.G."/>
            <person name="Nelson M.N."/>
            <person name="Garg G."/>
            <person name="Atkins C.A."/>
            <person name="Bayer P.E."/>
            <person name="Bravo A."/>
            <person name="Bringans S."/>
            <person name="Cannon S."/>
            <person name="Edwards D."/>
            <person name="Foley R."/>
            <person name="Gao L.L."/>
            <person name="Harrison M.J."/>
            <person name="Huang W."/>
            <person name="Hurgobin B."/>
            <person name="Li S."/>
            <person name="Liu C.W."/>
            <person name="McGrath A."/>
            <person name="Morahan G."/>
            <person name="Murray J."/>
            <person name="Weller J."/>
            <person name="Jian J."/>
            <person name="Singh K.B."/>
        </authorList>
    </citation>
    <scope>NUCLEOTIDE SEQUENCE [LARGE SCALE GENOMIC DNA]</scope>
    <source>
        <strain evidence="11">cv. Tanjil</strain>
        <tissue evidence="9">Whole plant</tissue>
    </source>
</reference>
<gene>
    <name evidence="9" type="ORF">TanjilG_06902</name>
    <name evidence="10" type="ORF">TanjilG_06903</name>
</gene>
<evidence type="ECO:0000313" key="11">
    <source>
        <dbReference type="Proteomes" id="UP000188354"/>
    </source>
</evidence>
<accession>A0A394BN31</accession>
<evidence type="ECO:0000256" key="5">
    <source>
        <dbReference type="ARBA" id="ARBA00023163"/>
    </source>
</evidence>
<dbReference type="EMBL" id="CM007376">
    <property type="protein sequence ID" value="OIV95441.1"/>
    <property type="molecule type" value="Genomic_DNA"/>
</dbReference>
<dbReference type="Pfam" id="PF00249">
    <property type="entry name" value="Myb_DNA-binding"/>
    <property type="match status" value="1"/>
</dbReference>
<feature type="domain" description="Myb-like" evidence="7">
    <location>
        <begin position="267"/>
        <end position="316"/>
    </location>
</feature>